<dbReference type="CDD" id="cd01561">
    <property type="entry name" value="CBS_like"/>
    <property type="match status" value="1"/>
</dbReference>
<dbReference type="InterPro" id="IPR050214">
    <property type="entry name" value="Cys_Synth/Cystath_Beta-Synth"/>
</dbReference>
<evidence type="ECO:0000313" key="13">
    <source>
        <dbReference type="Proteomes" id="UP001320148"/>
    </source>
</evidence>
<dbReference type="InterPro" id="IPR001216">
    <property type="entry name" value="P-phosphate_BS"/>
</dbReference>
<dbReference type="PANTHER" id="PTHR10314">
    <property type="entry name" value="CYSTATHIONINE BETA-SYNTHASE"/>
    <property type="match status" value="1"/>
</dbReference>
<dbReference type="InterPro" id="IPR005859">
    <property type="entry name" value="CysK"/>
</dbReference>
<keyword evidence="13" id="KW-1185">Reference proteome</keyword>
<organism evidence="12 13">
    <name type="scientific">Desulfoluna limicola</name>
    <dbReference type="NCBI Taxonomy" id="2810562"/>
    <lineage>
        <taxon>Bacteria</taxon>
        <taxon>Pseudomonadati</taxon>
        <taxon>Thermodesulfobacteriota</taxon>
        <taxon>Desulfobacteria</taxon>
        <taxon>Desulfobacterales</taxon>
        <taxon>Desulfolunaceae</taxon>
        <taxon>Desulfoluna</taxon>
    </lineage>
</organism>
<comment type="catalytic activity">
    <reaction evidence="9 10">
        <text>O-acetyl-L-serine + hydrogen sulfide = L-cysteine + acetate</text>
        <dbReference type="Rhea" id="RHEA:14829"/>
        <dbReference type="ChEBI" id="CHEBI:29919"/>
        <dbReference type="ChEBI" id="CHEBI:30089"/>
        <dbReference type="ChEBI" id="CHEBI:35235"/>
        <dbReference type="ChEBI" id="CHEBI:58340"/>
        <dbReference type="EC" id="2.5.1.47"/>
    </reaction>
</comment>
<feature type="domain" description="Tryptophan synthase beta chain-like PALP" evidence="11">
    <location>
        <begin position="7"/>
        <end position="293"/>
    </location>
</feature>
<evidence type="ECO:0000259" key="11">
    <source>
        <dbReference type="Pfam" id="PF00291"/>
    </source>
</evidence>
<name>A0ABM7PN12_9BACT</name>
<evidence type="ECO:0000256" key="4">
    <source>
        <dbReference type="ARBA" id="ARBA00012681"/>
    </source>
</evidence>
<dbReference type="EC" id="2.5.1.47" evidence="4 10"/>
<reference evidence="12 13" key="1">
    <citation type="submission" date="2021-02" db="EMBL/GenBank/DDBJ databases">
        <title>Complete genome of Desulfoluna sp. strain ASN36.</title>
        <authorList>
            <person name="Takahashi A."/>
            <person name="Kojima H."/>
            <person name="Fukui M."/>
        </authorList>
    </citation>
    <scope>NUCLEOTIDE SEQUENCE [LARGE SCALE GENOMIC DNA]</scope>
    <source>
        <strain evidence="12 13">ASN36</strain>
    </source>
</reference>
<evidence type="ECO:0000256" key="8">
    <source>
        <dbReference type="ARBA" id="ARBA00023192"/>
    </source>
</evidence>
<keyword evidence="5 10" id="KW-0028">Amino-acid biosynthesis</keyword>
<evidence type="ECO:0000256" key="9">
    <source>
        <dbReference type="ARBA" id="ARBA00047931"/>
    </source>
</evidence>
<evidence type="ECO:0000313" key="12">
    <source>
        <dbReference type="EMBL" id="BCS98658.1"/>
    </source>
</evidence>
<comment type="pathway">
    <text evidence="2">Amino-acid biosynthesis; L-cysteine biosynthesis; L-cysteine from L-serine: step 2/2.</text>
</comment>
<keyword evidence="7 10" id="KW-0663">Pyridoxal phosphate</keyword>
<dbReference type="InterPro" id="IPR005856">
    <property type="entry name" value="Cys_synth"/>
</dbReference>
<dbReference type="Gene3D" id="3.40.50.1100">
    <property type="match status" value="2"/>
</dbReference>
<protein>
    <recommendedName>
        <fullName evidence="4 10">Cysteine synthase</fullName>
        <ecNumber evidence="4 10">2.5.1.47</ecNumber>
    </recommendedName>
</protein>
<dbReference type="Proteomes" id="UP001320148">
    <property type="component" value="Chromosome"/>
</dbReference>
<dbReference type="InterPro" id="IPR001926">
    <property type="entry name" value="TrpB-like_PALP"/>
</dbReference>
<evidence type="ECO:0000256" key="10">
    <source>
        <dbReference type="RuleBase" id="RU003985"/>
    </source>
</evidence>
<sequence length="309" mass="32806">MHRYDTIDQTIGRTPLVRLGRMAEGIPVEIYAKLEFFNPGGSVKDRLGFAMIEAGIRDGHINDETLIVEPTSGNTGVALAMLCARRGLRLCLTMPETMSIERRKLFTHFGAEVILTPGAKGMKGSIEAAMELVEKSGNAFLPNQFENPANAEIHRKTTAPEILMATGGEVDMLIAGVGTGGTLTGTSQVLKQVNPNFRAIAVEPAESPILSGGSPSPHKIQGIGAGFVPGVLDMNVVDDVVTVTSEQAFETARLLAKEEGLLCGISSGAAVHAALAVARRPESKGKRMVVILPSTGERYLSTPLFESRG</sequence>
<evidence type="ECO:0000256" key="5">
    <source>
        <dbReference type="ARBA" id="ARBA00022605"/>
    </source>
</evidence>
<dbReference type="SUPFAM" id="SSF53686">
    <property type="entry name" value="Tryptophan synthase beta subunit-like PLP-dependent enzymes"/>
    <property type="match status" value="1"/>
</dbReference>
<evidence type="ECO:0000256" key="7">
    <source>
        <dbReference type="ARBA" id="ARBA00022898"/>
    </source>
</evidence>
<comment type="similarity">
    <text evidence="3 10">Belongs to the cysteine synthase/cystathionine beta-synthase family.</text>
</comment>
<evidence type="ECO:0000256" key="3">
    <source>
        <dbReference type="ARBA" id="ARBA00007103"/>
    </source>
</evidence>
<dbReference type="InterPro" id="IPR036052">
    <property type="entry name" value="TrpB-like_PALP_sf"/>
</dbReference>
<dbReference type="Pfam" id="PF00291">
    <property type="entry name" value="PALP"/>
    <property type="match status" value="1"/>
</dbReference>
<evidence type="ECO:0000256" key="6">
    <source>
        <dbReference type="ARBA" id="ARBA00022679"/>
    </source>
</evidence>
<dbReference type="EMBL" id="AP024488">
    <property type="protein sequence ID" value="BCS98658.1"/>
    <property type="molecule type" value="Genomic_DNA"/>
</dbReference>
<evidence type="ECO:0000256" key="2">
    <source>
        <dbReference type="ARBA" id="ARBA00004962"/>
    </source>
</evidence>
<dbReference type="PROSITE" id="PS00901">
    <property type="entry name" value="CYS_SYNTHASE"/>
    <property type="match status" value="1"/>
</dbReference>
<gene>
    <name evidence="12" type="primary">cysK</name>
    <name evidence="12" type="ORF">DSLASN_42900</name>
</gene>
<dbReference type="RefSeq" id="WP_236890043.1">
    <property type="nucleotide sequence ID" value="NZ_AP024488.1"/>
</dbReference>
<evidence type="ECO:0000256" key="1">
    <source>
        <dbReference type="ARBA" id="ARBA00001933"/>
    </source>
</evidence>
<comment type="cofactor">
    <cofactor evidence="1 10">
        <name>pyridoxal 5'-phosphate</name>
        <dbReference type="ChEBI" id="CHEBI:597326"/>
    </cofactor>
</comment>
<proteinExistence type="inferred from homology"/>
<keyword evidence="8 10" id="KW-0198">Cysteine biosynthesis</keyword>
<keyword evidence="6 10" id="KW-0808">Transferase</keyword>
<dbReference type="NCBIfam" id="TIGR01136">
    <property type="entry name" value="cysKM"/>
    <property type="match status" value="1"/>
</dbReference>
<dbReference type="NCBIfam" id="TIGR01139">
    <property type="entry name" value="cysK"/>
    <property type="match status" value="1"/>
</dbReference>
<accession>A0ABM7PN12</accession>